<evidence type="ECO:0000313" key="1">
    <source>
        <dbReference type="EMBL" id="CAK9314154.1"/>
    </source>
</evidence>
<sequence length="125" mass="14699">MCKGRCGSDWRQTKAATVDRGKRQRRREWWSVVDDIDLKRMYAYVHEAQWWNLEYPLDEKKRRNGISIEILVKSGESHVRIKASQSLLPRSRIFDKRLVHFQATDIVATLSEKLSPIILSSNTKN</sequence>
<name>A0ABP0Y1A0_9ROSI</name>
<keyword evidence="2" id="KW-1185">Reference proteome</keyword>
<protein>
    <submittedName>
        <fullName evidence="1">Uncharacterized protein</fullName>
    </submittedName>
</protein>
<organism evidence="1 2">
    <name type="scientific">Citrullus colocynthis</name>
    <name type="common">colocynth</name>
    <dbReference type="NCBI Taxonomy" id="252529"/>
    <lineage>
        <taxon>Eukaryota</taxon>
        <taxon>Viridiplantae</taxon>
        <taxon>Streptophyta</taxon>
        <taxon>Embryophyta</taxon>
        <taxon>Tracheophyta</taxon>
        <taxon>Spermatophyta</taxon>
        <taxon>Magnoliopsida</taxon>
        <taxon>eudicotyledons</taxon>
        <taxon>Gunneridae</taxon>
        <taxon>Pentapetalae</taxon>
        <taxon>rosids</taxon>
        <taxon>fabids</taxon>
        <taxon>Cucurbitales</taxon>
        <taxon>Cucurbitaceae</taxon>
        <taxon>Benincaseae</taxon>
        <taxon>Citrullus</taxon>
    </lineage>
</organism>
<proteinExistence type="predicted"/>
<evidence type="ECO:0000313" key="2">
    <source>
        <dbReference type="Proteomes" id="UP001642487"/>
    </source>
</evidence>
<gene>
    <name evidence="1" type="ORF">CITCOLO1_LOCUS5896</name>
</gene>
<dbReference type="Proteomes" id="UP001642487">
    <property type="component" value="Chromosome 2"/>
</dbReference>
<reference evidence="1 2" key="1">
    <citation type="submission" date="2024-03" db="EMBL/GenBank/DDBJ databases">
        <authorList>
            <person name="Gkanogiannis A."/>
            <person name="Becerra Lopez-Lavalle L."/>
        </authorList>
    </citation>
    <scope>NUCLEOTIDE SEQUENCE [LARGE SCALE GENOMIC DNA]</scope>
</reference>
<accession>A0ABP0Y1A0</accession>
<dbReference type="EMBL" id="OZ021736">
    <property type="protein sequence ID" value="CAK9314154.1"/>
    <property type="molecule type" value="Genomic_DNA"/>
</dbReference>